<keyword evidence="3" id="KW-1029">Fimbrium biogenesis</keyword>
<keyword evidence="7" id="KW-0732">Signal</keyword>
<gene>
    <name evidence="9" type="ORF">CAter282_3625</name>
</gene>
<evidence type="ECO:0000256" key="6">
    <source>
        <dbReference type="ARBA" id="ARBA00023263"/>
    </source>
</evidence>
<dbReference type="RefSeq" id="WP_061537384.1">
    <property type="nucleotide sequence ID" value="NZ_CP013235.1"/>
</dbReference>
<dbReference type="EMBL" id="CP013235">
    <property type="protein sequence ID" value="AMP11309.1"/>
    <property type="molecule type" value="Genomic_DNA"/>
</dbReference>
<dbReference type="InterPro" id="IPR011047">
    <property type="entry name" value="Quinoprotein_ADH-like_sf"/>
</dbReference>
<evidence type="ECO:0000256" key="5">
    <source>
        <dbReference type="ARBA" id="ARBA00022837"/>
    </source>
</evidence>
<keyword evidence="4" id="KW-0479">Metal-binding</keyword>
<dbReference type="Pfam" id="PF05567">
    <property type="entry name" value="T4P_PilY1"/>
    <property type="match status" value="1"/>
</dbReference>
<evidence type="ECO:0000256" key="7">
    <source>
        <dbReference type="SAM" id="SignalP"/>
    </source>
</evidence>
<dbReference type="SUPFAM" id="SSF50998">
    <property type="entry name" value="Quinoprotein alcohol dehydrogenase-like"/>
    <property type="match status" value="1"/>
</dbReference>
<dbReference type="PATRIC" id="fig|279058.18.peg.3564"/>
<proteinExistence type="inferred from homology"/>
<dbReference type="GO" id="GO:0046872">
    <property type="term" value="F:metal ion binding"/>
    <property type="evidence" value="ECO:0007669"/>
    <property type="project" value="UniProtKB-KW"/>
</dbReference>
<evidence type="ECO:0000256" key="3">
    <source>
        <dbReference type="ARBA" id="ARBA00022558"/>
    </source>
</evidence>
<dbReference type="GO" id="GO:0009289">
    <property type="term" value="C:pilus"/>
    <property type="evidence" value="ECO:0007669"/>
    <property type="project" value="UniProtKB-SubCell"/>
</dbReference>
<dbReference type="InterPro" id="IPR008707">
    <property type="entry name" value="B-propeller_PilY1"/>
</dbReference>
<evidence type="ECO:0000256" key="2">
    <source>
        <dbReference type="ARBA" id="ARBA00008387"/>
    </source>
</evidence>
<organism evidence="9 10">
    <name type="scientific">Collimonas arenae</name>
    <dbReference type="NCBI Taxonomy" id="279058"/>
    <lineage>
        <taxon>Bacteria</taxon>
        <taxon>Pseudomonadati</taxon>
        <taxon>Pseudomonadota</taxon>
        <taxon>Betaproteobacteria</taxon>
        <taxon>Burkholderiales</taxon>
        <taxon>Oxalobacteraceae</taxon>
        <taxon>Collimonas</taxon>
    </lineage>
</organism>
<reference evidence="9 10" key="1">
    <citation type="submission" date="2015-11" db="EMBL/GenBank/DDBJ databases">
        <title>Exploring the genomic traits of fungus-feeding bacterial genus Collimonas.</title>
        <authorList>
            <person name="Song C."/>
            <person name="Schmidt R."/>
            <person name="de Jager V."/>
            <person name="Krzyzanowska D."/>
            <person name="Jongedijk E."/>
            <person name="Cankar K."/>
            <person name="Beekwilder J."/>
            <person name="van Veen A."/>
            <person name="de Boer W."/>
            <person name="van Veen J.A."/>
            <person name="Garbeva P."/>
        </authorList>
    </citation>
    <scope>NUCLEOTIDE SEQUENCE [LARGE SCALE GENOMIC DNA]</scope>
    <source>
        <strain evidence="9 10">Ter282</strain>
    </source>
</reference>
<sequence>MLRTTVSRPLSPGRLVKLAAHCICLGMAAVSGVAMAEIAQSPLFLPVPPPPNIMYMLDNSGSMVWGTVTGTDATAEFNAARSQRSYYSSAWNQIYYNPATTYTPAVKDNGTSMGNASTGKTIIDPYLAVSKTLPNSIDSVCYYDSTYTLPLFVASTTASNYFASNSNCKAQSQTNKNALAQYAFYYNWVGSGTPTGVTNEDNDNYYKRVDILSSRNSYPKAASRTDCAAASTCTYAEEIQNFANWFSYYRTRILLTKTSLGIAFSGINDRFRVGFATINDNSSNTNSSAANFVPLSTFSASQKTAWYAKLYAINPGGGTPLINALNQVGQYYMGNGMAGAAKSTPDPIQLKCQANYTILATDGYWNGTVPSTIGNMDSKVPALPAPVSHDPVSGTALTPGDPFPPPFYEGKTANSNSLADTAMKYWITDVGVRGSNGGTVGKINATSTDPATWQHMTTHTIGLGANGTLDYQSDYKTATSGHYVDIKNGSRNWPAPKADSAEAIDDLWHAAVNGHGSYFSAKNPKSLQDGLNSILAEIGKATGSGGNAAVSGEAGQATNAIYYVPSFDSGSWTGHLNARPANPDGSIGDVSKWDAATLLPDYTKRNIVTWNPSTSSAKTFIWENLTSGANSQQAALVSANVVDYIKGSSAMEKASNGAGTGIFRYRQNKLGDIVNSNPLYVQKNDFGYSALPASIAGSSTYAAFLTTKAARKGMIYVGANDGMLHGFDSDGVEKFAFIPNSVYPNLKTLSDLNYGHHYFVDGPLAEGDAYIKGGWKNVLLGSTGAGAQSVFAIDVTTPGSLDEKSVLWEYNHSATDTDMGNVLGAPAVVLLANNKWAAIFGNGYNSVSGRAVLYLVDVETGVLIKKIDTGVGSVASPNGLSAPALLFNASRQVVAAYAGDLQGNLWKFDLSSASDTAQWAGSSLFIAKDGSSTPIAQPIVQTPVIAPHPLGGYLVMFGTGKYFETADLGNTNTQSVYGIWDKPGADAVTGRSQLQVQTLTAVYSAEGQSLGRTLSSNPVAWGTKRGWYIDYLTSGERTVGTLHILNDVILLNTSLTPNTADPCAGGGSSQTLGANFLSGAYSEKFHLYVKGVPDNTNLSSAVIPGTAGSVSVGGGSGGGANDPRCINSIGADGKPHCLQYSVTGVAVRRWRQLSIKPN</sequence>
<dbReference type="Proteomes" id="UP000071778">
    <property type="component" value="Chromosome"/>
</dbReference>
<dbReference type="AlphaFoldDB" id="A0A127QMQ0"/>
<accession>A0A127QMQ0</accession>
<keyword evidence="10" id="KW-1185">Reference proteome</keyword>
<evidence type="ECO:0000313" key="10">
    <source>
        <dbReference type="Proteomes" id="UP000071778"/>
    </source>
</evidence>
<keyword evidence="6" id="KW-0281">Fimbrium</keyword>
<evidence type="ECO:0000259" key="8">
    <source>
        <dbReference type="Pfam" id="PF05567"/>
    </source>
</evidence>
<feature type="signal peptide" evidence="7">
    <location>
        <begin position="1"/>
        <end position="36"/>
    </location>
</feature>
<feature type="chain" id="PRO_5007277996" evidence="7">
    <location>
        <begin position="37"/>
        <end position="1158"/>
    </location>
</feature>
<name>A0A127QMQ0_9BURK</name>
<dbReference type="InterPro" id="IPR036465">
    <property type="entry name" value="vWFA_dom_sf"/>
</dbReference>
<evidence type="ECO:0000313" key="9">
    <source>
        <dbReference type="EMBL" id="AMP11309.1"/>
    </source>
</evidence>
<evidence type="ECO:0000256" key="4">
    <source>
        <dbReference type="ARBA" id="ARBA00022723"/>
    </source>
</evidence>
<protein>
    <submittedName>
        <fullName evidence="9">Neisseria PilC beta-propeller domain protein</fullName>
    </submittedName>
</protein>
<comment type="subcellular location">
    <subcellularLocation>
        <location evidence="1">Fimbrium</location>
    </subcellularLocation>
</comment>
<evidence type="ECO:0000256" key="1">
    <source>
        <dbReference type="ARBA" id="ARBA00004561"/>
    </source>
</evidence>
<keyword evidence="5" id="KW-0106">Calcium</keyword>
<dbReference type="Gene3D" id="3.40.50.410">
    <property type="entry name" value="von Willebrand factor, type A domain"/>
    <property type="match status" value="1"/>
</dbReference>
<comment type="similarity">
    <text evidence="2">Belongs to the PilY1 family.</text>
</comment>
<feature type="domain" description="PilY1 beta-propeller" evidence="8">
    <location>
        <begin position="670"/>
        <end position="989"/>
    </location>
</feature>